<dbReference type="Proteomes" id="UP001352852">
    <property type="component" value="Unassembled WGS sequence"/>
</dbReference>
<evidence type="ECO:0000313" key="2">
    <source>
        <dbReference type="Proteomes" id="UP001352852"/>
    </source>
</evidence>
<evidence type="ECO:0000313" key="1">
    <source>
        <dbReference type="EMBL" id="MED6290757.1"/>
    </source>
</evidence>
<proteinExistence type="predicted"/>
<protein>
    <submittedName>
        <fullName evidence="1">Uncharacterized protein</fullName>
    </submittedName>
</protein>
<name>A0ABU7EU99_9TELE</name>
<accession>A0ABU7EU99</accession>
<organism evidence="1 2">
    <name type="scientific">Characodon lateralis</name>
    <dbReference type="NCBI Taxonomy" id="208331"/>
    <lineage>
        <taxon>Eukaryota</taxon>
        <taxon>Metazoa</taxon>
        <taxon>Chordata</taxon>
        <taxon>Craniata</taxon>
        <taxon>Vertebrata</taxon>
        <taxon>Euteleostomi</taxon>
        <taxon>Actinopterygii</taxon>
        <taxon>Neopterygii</taxon>
        <taxon>Teleostei</taxon>
        <taxon>Neoteleostei</taxon>
        <taxon>Acanthomorphata</taxon>
        <taxon>Ovalentaria</taxon>
        <taxon>Atherinomorphae</taxon>
        <taxon>Cyprinodontiformes</taxon>
        <taxon>Goodeidae</taxon>
        <taxon>Characodon</taxon>
    </lineage>
</organism>
<dbReference type="EMBL" id="JAHUTJ010066948">
    <property type="protein sequence ID" value="MED6290757.1"/>
    <property type="molecule type" value="Genomic_DNA"/>
</dbReference>
<sequence>MLHRAHLTKVRLSRMLQDVDPTCNGCYQAAATHIHMFGPGPVLTTNCQNISVSLSEATGKRLMPDTITALFGVTELKLFIAFVSLRWVRDALYFTKLDVFNCK</sequence>
<comment type="caution">
    <text evidence="1">The sequence shown here is derived from an EMBL/GenBank/DDBJ whole genome shotgun (WGS) entry which is preliminary data.</text>
</comment>
<gene>
    <name evidence="1" type="ORF">CHARACLAT_016740</name>
</gene>
<keyword evidence="2" id="KW-1185">Reference proteome</keyword>
<reference evidence="1 2" key="1">
    <citation type="submission" date="2021-06" db="EMBL/GenBank/DDBJ databases">
        <authorList>
            <person name="Palmer J.M."/>
        </authorList>
    </citation>
    <scope>NUCLEOTIDE SEQUENCE [LARGE SCALE GENOMIC DNA]</scope>
    <source>
        <strain evidence="1 2">CL_MEX2019</strain>
        <tissue evidence="1">Muscle</tissue>
    </source>
</reference>